<dbReference type="EMBL" id="MZMZ02004804">
    <property type="protein sequence ID" value="RQM19044.1"/>
    <property type="molecule type" value="Genomic_DNA"/>
</dbReference>
<protein>
    <recommendedName>
        <fullName evidence="1">Inositol polyphosphate-related phosphatase domain-containing protein</fullName>
    </recommendedName>
</protein>
<dbReference type="InterPro" id="IPR000300">
    <property type="entry name" value="IPPc"/>
</dbReference>
<sequence>MEFTQRPSSLSSVGLAPPAPAATNQQNVRYYHPAVLSQIREDCMAQKLHLRASEFTEIKDMVLWTGTFNVNAKKPVSIAESAKLLSWLRATHENDQLSPDIVAVGFQEIVDLNAVNVVVNNMSGPRSAQWEESILAALNTHMSDQAYEVVLHKHLVGILLLVFVKRNHLPFITDVVGSTAGVGIMGMMGNKGGVAVRMTLYDSTIVFVCSHLAAHTHNVAGRNADFANILAKIEFRDSVFDEMNPSGSPEPTDHVLSIHSHDFIFWLGDLNYRLVEDANFTVEDCFAHLDKHNLEVLLARDQLTQEREKGNVFHGFEEGPIRFAPTYKFQAGTSLYDRRPEKKVRAPAWCDRILWKAKADTVALQHYGAAMELDMSDHKPVAALFHLKVKYEVDDKKEAVQREISRELDKWESDNKPKVIDHPSHNISISDNNLVHFDKVTYLVPQTKSIVVENSGLVVAHFQLAPKLLDSAVSKLQVTVLVGGDAAHALSSGRDTLDDTLILRVANGADHFVVISADYLPYENVSPIRHAGAVKREAAVVQKIPKELWRMVDALYTHGLDAPNIFVDTDLTLRESVVPEASVASDVLVVDALTAVHYNVFMYVMSFLREVLAHAPPFVFARCLLGYTATQTPTPKIDAMERLLAHFLTTGTL</sequence>
<evidence type="ECO:0000313" key="2">
    <source>
        <dbReference type="EMBL" id="RQM19044.1"/>
    </source>
</evidence>
<accession>A0A3R7WDN1</accession>
<dbReference type="VEuPathDB" id="FungiDB:H257_05210"/>
<dbReference type="PANTHER" id="PTHR11200:SF300">
    <property type="entry name" value="TYPE II INOSITOL 1,4,5-TRISPHOSPHATE 5-PHOSPHATASE"/>
    <property type="match status" value="1"/>
</dbReference>
<name>A0A3R7WDN1_APHAT</name>
<feature type="domain" description="Inositol polyphosphate-related phosphatase" evidence="1">
    <location>
        <begin position="59"/>
        <end position="394"/>
    </location>
</feature>
<dbReference type="Proteomes" id="UP000284702">
    <property type="component" value="Unassembled WGS sequence"/>
</dbReference>
<dbReference type="Gene3D" id="2.60.40.10">
    <property type="entry name" value="Immunoglobulins"/>
    <property type="match status" value="1"/>
</dbReference>
<reference evidence="2" key="1">
    <citation type="submission" date="2018-07" db="EMBL/GenBank/DDBJ databases">
        <title>Annotation of Aphanomyces astaci genome assembly.</title>
        <authorList>
            <person name="Studholme D.J."/>
        </authorList>
    </citation>
    <scope>NUCLEOTIDE SEQUENCE [LARGE SCALE GENOMIC DNA]</scope>
    <source>
        <strain evidence="2">Pc</strain>
    </source>
</reference>
<dbReference type="Gene3D" id="3.60.10.10">
    <property type="entry name" value="Endonuclease/exonuclease/phosphatase"/>
    <property type="match status" value="1"/>
</dbReference>
<dbReference type="GO" id="GO:0046856">
    <property type="term" value="P:phosphatidylinositol dephosphorylation"/>
    <property type="evidence" value="ECO:0007669"/>
    <property type="project" value="InterPro"/>
</dbReference>
<dbReference type="Pfam" id="PF21310">
    <property type="entry name" value="OCRL-like_ASH"/>
    <property type="match status" value="1"/>
</dbReference>
<proteinExistence type="predicted"/>
<keyword evidence="3" id="KW-1185">Reference proteome</keyword>
<gene>
    <name evidence="2" type="ORF">B5M09_010303</name>
</gene>
<organism evidence="2 3">
    <name type="scientific">Aphanomyces astaci</name>
    <name type="common">Crayfish plague agent</name>
    <dbReference type="NCBI Taxonomy" id="112090"/>
    <lineage>
        <taxon>Eukaryota</taxon>
        <taxon>Sar</taxon>
        <taxon>Stramenopiles</taxon>
        <taxon>Oomycota</taxon>
        <taxon>Saprolegniomycetes</taxon>
        <taxon>Saprolegniales</taxon>
        <taxon>Verrucalvaceae</taxon>
        <taxon>Aphanomyces</taxon>
    </lineage>
</organism>
<dbReference type="InterPro" id="IPR036691">
    <property type="entry name" value="Endo/exonu/phosph_ase_sf"/>
</dbReference>
<evidence type="ECO:0000313" key="3">
    <source>
        <dbReference type="Proteomes" id="UP000284702"/>
    </source>
</evidence>
<dbReference type="AlphaFoldDB" id="A0A3R7WDN1"/>
<dbReference type="GO" id="GO:0004439">
    <property type="term" value="F:phosphatidylinositol-4,5-bisphosphate 5-phosphatase activity"/>
    <property type="evidence" value="ECO:0007669"/>
    <property type="project" value="TreeGrafter"/>
</dbReference>
<dbReference type="SMART" id="SM00128">
    <property type="entry name" value="IPPc"/>
    <property type="match status" value="1"/>
</dbReference>
<dbReference type="InterPro" id="IPR046985">
    <property type="entry name" value="IP5"/>
</dbReference>
<evidence type="ECO:0000259" key="1">
    <source>
        <dbReference type="SMART" id="SM00128"/>
    </source>
</evidence>
<dbReference type="PANTHER" id="PTHR11200">
    <property type="entry name" value="INOSITOL 5-PHOSPHATASE"/>
    <property type="match status" value="1"/>
</dbReference>
<comment type="caution">
    <text evidence="2">The sequence shown here is derived from an EMBL/GenBank/DDBJ whole genome shotgun (WGS) entry which is preliminary data.</text>
</comment>
<dbReference type="InterPro" id="IPR013783">
    <property type="entry name" value="Ig-like_fold"/>
</dbReference>
<dbReference type="InterPro" id="IPR048869">
    <property type="entry name" value="OCRL-1_2_ASH"/>
</dbReference>
<dbReference type="Pfam" id="PF22669">
    <property type="entry name" value="Exo_endo_phos2"/>
    <property type="match status" value="1"/>
</dbReference>
<dbReference type="SUPFAM" id="SSF56219">
    <property type="entry name" value="DNase I-like"/>
    <property type="match status" value="1"/>
</dbReference>